<name>A0A840UW40_9BACT</name>
<dbReference type="InterPro" id="IPR002646">
    <property type="entry name" value="PolA_pol_head_dom"/>
</dbReference>
<dbReference type="GO" id="GO:0008033">
    <property type="term" value="P:tRNA processing"/>
    <property type="evidence" value="ECO:0007669"/>
    <property type="project" value="UniProtKB-KW"/>
</dbReference>
<dbReference type="GO" id="GO:0000049">
    <property type="term" value="F:tRNA binding"/>
    <property type="evidence" value="ECO:0007669"/>
    <property type="project" value="UniProtKB-KW"/>
</dbReference>
<comment type="caution">
    <text evidence="13">The sequence shown here is derived from an EMBL/GenBank/DDBJ whole genome shotgun (WGS) entry which is preliminary data.</text>
</comment>
<dbReference type="InterPro" id="IPR006674">
    <property type="entry name" value="HD_domain"/>
</dbReference>
<keyword evidence="10 11" id="KW-0694">RNA-binding</keyword>
<evidence type="ECO:0000256" key="8">
    <source>
        <dbReference type="ARBA" id="ARBA00022741"/>
    </source>
</evidence>
<dbReference type="Pfam" id="PF12627">
    <property type="entry name" value="PolyA_pol_RNAbd"/>
    <property type="match status" value="1"/>
</dbReference>
<keyword evidence="7" id="KW-0479">Metal-binding</keyword>
<dbReference type="EC" id="2.7.7.19" evidence="13"/>
<dbReference type="InterPro" id="IPR003607">
    <property type="entry name" value="HD/PDEase_dom"/>
</dbReference>
<keyword evidence="9" id="KW-0460">Magnesium</keyword>
<evidence type="ECO:0000256" key="7">
    <source>
        <dbReference type="ARBA" id="ARBA00022723"/>
    </source>
</evidence>
<dbReference type="RefSeq" id="WP_183349544.1">
    <property type="nucleotide sequence ID" value="NZ_JACHEO010000005.1"/>
</dbReference>
<protein>
    <submittedName>
        <fullName evidence="13">Poly(A) polymerase</fullName>
        <ecNumber evidence="13">2.7.7.19</ecNumber>
    </submittedName>
</protein>
<evidence type="ECO:0000259" key="12">
    <source>
        <dbReference type="SMART" id="SM00471"/>
    </source>
</evidence>
<dbReference type="GO" id="GO:1990817">
    <property type="term" value="F:poly(A) RNA polymerase activity"/>
    <property type="evidence" value="ECO:0007669"/>
    <property type="project" value="UniProtKB-EC"/>
</dbReference>
<dbReference type="InterPro" id="IPR032828">
    <property type="entry name" value="PolyA_RNA-bd"/>
</dbReference>
<dbReference type="PANTHER" id="PTHR47545">
    <property type="entry name" value="MULTIFUNCTIONAL CCA PROTEIN"/>
    <property type="match status" value="1"/>
</dbReference>
<evidence type="ECO:0000256" key="5">
    <source>
        <dbReference type="ARBA" id="ARBA00022694"/>
    </source>
</evidence>
<dbReference type="SUPFAM" id="SSF81891">
    <property type="entry name" value="Poly A polymerase C-terminal region-like"/>
    <property type="match status" value="1"/>
</dbReference>
<dbReference type="Pfam" id="PF01966">
    <property type="entry name" value="HD"/>
    <property type="match status" value="1"/>
</dbReference>
<comment type="similarity">
    <text evidence="2 11">Belongs to the tRNA nucleotidyltransferase/poly(A) polymerase family.</text>
</comment>
<evidence type="ECO:0000256" key="4">
    <source>
        <dbReference type="ARBA" id="ARBA00022679"/>
    </source>
</evidence>
<evidence type="ECO:0000256" key="6">
    <source>
        <dbReference type="ARBA" id="ARBA00022695"/>
    </source>
</evidence>
<organism evidence="13 14">
    <name type="scientific">Desulfoprunum benzoelyticum</name>
    <dbReference type="NCBI Taxonomy" id="1506996"/>
    <lineage>
        <taxon>Bacteria</taxon>
        <taxon>Pseudomonadati</taxon>
        <taxon>Thermodesulfobacteriota</taxon>
        <taxon>Desulfobulbia</taxon>
        <taxon>Desulfobulbales</taxon>
        <taxon>Desulfobulbaceae</taxon>
        <taxon>Desulfoprunum</taxon>
    </lineage>
</organism>
<keyword evidence="5" id="KW-0819">tRNA processing</keyword>
<feature type="domain" description="HD/PDEase" evidence="12">
    <location>
        <begin position="252"/>
        <end position="414"/>
    </location>
</feature>
<dbReference type="Pfam" id="PF01743">
    <property type="entry name" value="PolyA_pol"/>
    <property type="match status" value="1"/>
</dbReference>
<dbReference type="InterPro" id="IPR006675">
    <property type="entry name" value="HDIG_dom"/>
</dbReference>
<evidence type="ECO:0000256" key="1">
    <source>
        <dbReference type="ARBA" id="ARBA00001946"/>
    </source>
</evidence>
<keyword evidence="6 13" id="KW-0548">Nucleotidyltransferase</keyword>
<keyword evidence="4 11" id="KW-0808">Transferase</keyword>
<keyword evidence="3" id="KW-0820">tRNA-binding</keyword>
<evidence type="ECO:0000256" key="10">
    <source>
        <dbReference type="ARBA" id="ARBA00022884"/>
    </source>
</evidence>
<dbReference type="CDD" id="cd00077">
    <property type="entry name" value="HDc"/>
    <property type="match status" value="1"/>
</dbReference>
<keyword evidence="8" id="KW-0547">Nucleotide-binding</keyword>
<dbReference type="PANTHER" id="PTHR47545:SF2">
    <property type="entry name" value="CC-ADDING TRNA NUCLEOTIDYLTRANSFERASE"/>
    <property type="match status" value="1"/>
</dbReference>
<dbReference type="GO" id="GO:0046872">
    <property type="term" value="F:metal ion binding"/>
    <property type="evidence" value="ECO:0007669"/>
    <property type="project" value="UniProtKB-KW"/>
</dbReference>
<dbReference type="NCBIfam" id="TIGR00277">
    <property type="entry name" value="HDIG"/>
    <property type="match status" value="1"/>
</dbReference>
<reference evidence="13 14" key="1">
    <citation type="submission" date="2020-08" db="EMBL/GenBank/DDBJ databases">
        <title>Genomic Encyclopedia of Type Strains, Phase IV (KMG-IV): sequencing the most valuable type-strain genomes for metagenomic binning, comparative biology and taxonomic classification.</title>
        <authorList>
            <person name="Goeker M."/>
        </authorList>
    </citation>
    <scope>NUCLEOTIDE SEQUENCE [LARGE SCALE GENOMIC DNA]</scope>
    <source>
        <strain evidence="13 14">DSM 28570</strain>
    </source>
</reference>
<evidence type="ECO:0000313" key="14">
    <source>
        <dbReference type="Proteomes" id="UP000539642"/>
    </source>
</evidence>
<dbReference type="GO" id="GO:0000166">
    <property type="term" value="F:nucleotide binding"/>
    <property type="evidence" value="ECO:0007669"/>
    <property type="project" value="UniProtKB-KW"/>
</dbReference>
<dbReference type="InterPro" id="IPR043519">
    <property type="entry name" value="NT_sf"/>
</dbReference>
<evidence type="ECO:0000256" key="2">
    <source>
        <dbReference type="ARBA" id="ARBA00007265"/>
    </source>
</evidence>
<dbReference type="AlphaFoldDB" id="A0A840UW40"/>
<dbReference type="SMART" id="SM00471">
    <property type="entry name" value="HDc"/>
    <property type="match status" value="1"/>
</dbReference>
<comment type="cofactor">
    <cofactor evidence="1">
        <name>Mg(2+)</name>
        <dbReference type="ChEBI" id="CHEBI:18420"/>
    </cofactor>
</comment>
<dbReference type="Gene3D" id="1.10.3090.10">
    <property type="entry name" value="cca-adding enzyme, domain 2"/>
    <property type="match status" value="2"/>
</dbReference>
<gene>
    <name evidence="13" type="ORF">HNQ81_001345</name>
</gene>
<evidence type="ECO:0000256" key="11">
    <source>
        <dbReference type="RuleBase" id="RU003953"/>
    </source>
</evidence>
<dbReference type="SUPFAM" id="SSF81301">
    <property type="entry name" value="Nucleotidyltransferase"/>
    <property type="match status" value="1"/>
</dbReference>
<evidence type="ECO:0000256" key="9">
    <source>
        <dbReference type="ARBA" id="ARBA00022842"/>
    </source>
</evidence>
<dbReference type="Proteomes" id="UP000539642">
    <property type="component" value="Unassembled WGS sequence"/>
</dbReference>
<evidence type="ECO:0000313" key="13">
    <source>
        <dbReference type="EMBL" id="MBB5347624.1"/>
    </source>
</evidence>
<dbReference type="EMBL" id="JACHEO010000005">
    <property type="protein sequence ID" value="MBB5347624.1"/>
    <property type="molecule type" value="Genomic_DNA"/>
</dbReference>
<keyword evidence="14" id="KW-1185">Reference proteome</keyword>
<proteinExistence type="inferred from homology"/>
<accession>A0A840UW40</accession>
<sequence length="500" mass="54780">MQKERTAYRQVLTDLLDPWPPEIGHALRRLDAEIGGIYLSGGTVRDRLLGRAAGDLDLTVARDAAGCCRALIGLLGGGAFVELGRSGEDVARVVWRGLTVDFAGFRGRAETIAEDLCRRDYTVNAMAVPFDSLGGGKEAELIDPLHGCDDLRQGILRACPGAYDDDPLRMLRGFRFMASLDFAFDAASLAEIGRCADLIARPAVERISYELGLIMDSPRACPTFRAMDGAGLLRHIAPELYAGVGVEQPEFHHLDVFHHSFAAFEQMEAIIAQPGRHYPQAAGRLDAYLAAGPSRRCLKWAALCHDIGKPAAQAVAFENGRITFHNHDEIGRRIFRLFAERLKWSKEERERTGQLIAMHMHPFHLCNVRRSEPLSKRAVLKLSQRAGADLDGLFLLAMADSLASRGEKKPPRMEAELVELFGQVLQIIAEDIRPVAVGPPLLTGDDLITELGLSPGPIFRTILQELEALRVEGRITAREEAIAWVTAFIADGAGDGAELP</sequence>
<evidence type="ECO:0000256" key="3">
    <source>
        <dbReference type="ARBA" id="ARBA00022555"/>
    </source>
</evidence>
<dbReference type="InterPro" id="IPR050124">
    <property type="entry name" value="tRNA_CCA-adding_enzyme"/>
</dbReference>
<dbReference type="Gene3D" id="3.30.460.10">
    <property type="entry name" value="Beta Polymerase, domain 2"/>
    <property type="match status" value="1"/>
</dbReference>